<dbReference type="PANTHER" id="PTHR11412">
    <property type="entry name" value="MACROGLOBULIN / COMPLEMENT"/>
    <property type="match status" value="1"/>
</dbReference>
<name>A0AAV3YLX0_9GAST</name>
<dbReference type="InterPro" id="IPR050473">
    <property type="entry name" value="A2M/Complement_sys"/>
</dbReference>
<evidence type="ECO:0000256" key="1">
    <source>
        <dbReference type="SAM" id="SignalP"/>
    </source>
</evidence>
<comment type="caution">
    <text evidence="2">The sequence shown here is derived from an EMBL/GenBank/DDBJ whole genome shotgun (WGS) entry which is preliminary data.</text>
</comment>
<reference evidence="2 3" key="1">
    <citation type="journal article" date="2021" name="Elife">
        <title>Chloroplast acquisition without the gene transfer in kleptoplastic sea slugs, Plakobranchus ocellatus.</title>
        <authorList>
            <person name="Maeda T."/>
            <person name="Takahashi S."/>
            <person name="Yoshida T."/>
            <person name="Shimamura S."/>
            <person name="Takaki Y."/>
            <person name="Nagai Y."/>
            <person name="Toyoda A."/>
            <person name="Suzuki Y."/>
            <person name="Arimoto A."/>
            <person name="Ishii H."/>
            <person name="Satoh N."/>
            <person name="Nishiyama T."/>
            <person name="Hasebe M."/>
            <person name="Maruyama T."/>
            <person name="Minagawa J."/>
            <person name="Obokata J."/>
            <person name="Shigenobu S."/>
        </authorList>
    </citation>
    <scope>NUCLEOTIDE SEQUENCE [LARGE SCALE GENOMIC DNA]</scope>
</reference>
<dbReference type="AlphaFoldDB" id="A0AAV3YLX0"/>
<organism evidence="2 3">
    <name type="scientific">Plakobranchus ocellatus</name>
    <dbReference type="NCBI Taxonomy" id="259542"/>
    <lineage>
        <taxon>Eukaryota</taxon>
        <taxon>Metazoa</taxon>
        <taxon>Spiralia</taxon>
        <taxon>Lophotrochozoa</taxon>
        <taxon>Mollusca</taxon>
        <taxon>Gastropoda</taxon>
        <taxon>Heterobranchia</taxon>
        <taxon>Euthyneura</taxon>
        <taxon>Panpulmonata</taxon>
        <taxon>Sacoglossa</taxon>
        <taxon>Placobranchoidea</taxon>
        <taxon>Plakobranchidae</taxon>
        <taxon>Plakobranchus</taxon>
    </lineage>
</organism>
<evidence type="ECO:0000313" key="3">
    <source>
        <dbReference type="Proteomes" id="UP000735302"/>
    </source>
</evidence>
<accession>A0AAV3YLX0</accession>
<keyword evidence="3" id="KW-1185">Reference proteome</keyword>
<feature type="chain" id="PRO_5043696885" evidence="1">
    <location>
        <begin position="22"/>
        <end position="164"/>
    </location>
</feature>
<dbReference type="EMBL" id="BLXT01001203">
    <property type="protein sequence ID" value="GFN83396.1"/>
    <property type="molecule type" value="Genomic_DNA"/>
</dbReference>
<evidence type="ECO:0000313" key="2">
    <source>
        <dbReference type="EMBL" id="GFN83396.1"/>
    </source>
</evidence>
<dbReference type="Gene3D" id="2.60.40.1930">
    <property type="match status" value="1"/>
</dbReference>
<sequence>MAPRVLICVWTLILTLGLCGAITDYGTLVTMPLLLWSNTTVWVCSIMYSTIPGFRNITVSFLKLNGVDKVTSVKDFIQTGRPRCTEILVPPPGRYKFLLTSGWLAKHDNVIVTVLNSNVTLIQTDKPIYKPGEKVWFRILTMTTSLKPRSNRVCMDPLRLHVSH</sequence>
<keyword evidence="1" id="KW-0732">Signal</keyword>
<feature type="signal peptide" evidence="1">
    <location>
        <begin position="1"/>
        <end position="21"/>
    </location>
</feature>
<dbReference type="PANTHER" id="PTHR11412:SF171">
    <property type="entry name" value="PREGNANCY ZONE PROTEIN-LIKE PROTEIN"/>
    <property type="match status" value="1"/>
</dbReference>
<protein>
    <submittedName>
        <fullName evidence="2">Alpha-2-macroglobulin-like protein 1</fullName>
    </submittedName>
</protein>
<gene>
    <name evidence="2" type="ORF">PoB_000990200</name>
</gene>
<dbReference type="Proteomes" id="UP000735302">
    <property type="component" value="Unassembled WGS sequence"/>
</dbReference>
<proteinExistence type="predicted"/>